<evidence type="ECO:0000313" key="2">
    <source>
        <dbReference type="Proteomes" id="UP000240649"/>
    </source>
</evidence>
<evidence type="ECO:0000313" key="1">
    <source>
        <dbReference type="EMBL" id="AVJ48177.1"/>
    </source>
</evidence>
<dbReference type="GeneID" id="77948296"/>
<accession>A0A2P1CAD0</accession>
<protein>
    <submittedName>
        <fullName evidence="1">Uncharacterized protein</fullName>
    </submittedName>
</protein>
<name>A0A2P1CAD0_9CAUD</name>
<dbReference type="Proteomes" id="UP000240649">
    <property type="component" value="Segment"/>
</dbReference>
<dbReference type="EMBL" id="MG873442">
    <property type="protein sequence ID" value="AVJ48177.1"/>
    <property type="molecule type" value="Genomic_DNA"/>
</dbReference>
<keyword evidence="2" id="KW-1185">Reference proteome</keyword>
<sequence>MSVRYSVVFKDGNRFSNESICFGVMGNARWHEQRPFSFSGSNVHSLLDRDGSDHAFILYDSLHGIHPVWCYDSSDYSSREWPSDSTRTDARKTANRNFLNMMKDLVEDLPMLAGLVTVHPLIGGIRVHIKDHTADQIMLALYLFRNLAQYGNFAMGYRWLLSKGYRPRFAAVVAHMVYIDVMPSTFGRAPKAVIQNTQTGEYNWCSPDTLGRQGFLNLMGQNLEAFRWKQHKWSESKGYFREEWFRRNEIWFDERYEGFLWNFTTKSRDVAAELQNWGREDRVPMCPRKYWHMIDVFSIPGDVPIDEEIQQWNSVLGFKFFLDDITYLQESLSDEKAELLIERLAQFCTDNNIPPRL</sequence>
<proteinExistence type="predicted"/>
<dbReference type="RefSeq" id="YP_010672026.1">
    <property type="nucleotide sequence ID" value="NC_070974.1"/>
</dbReference>
<dbReference type="KEGG" id="vg:77948296"/>
<organism evidence="1 2">
    <name type="scientific">Salmonella phage SE131</name>
    <dbReference type="NCBI Taxonomy" id="2081631"/>
    <lineage>
        <taxon>Viruses</taxon>
        <taxon>Duplodnaviria</taxon>
        <taxon>Heunggongvirae</taxon>
        <taxon>Uroviricota</taxon>
        <taxon>Caudoviricetes</taxon>
        <taxon>Grimontviridae</taxon>
        <taxon>Moazamivirus</taxon>
        <taxon>Moazamivirus SE131</taxon>
    </lineage>
</organism>
<reference evidence="1 2" key="1">
    <citation type="submission" date="2018-01" db="EMBL/GenBank/DDBJ databases">
        <title>Draft Genome Sequence of Salmonella Enteritidis Phage SE131.</title>
        <authorList>
            <person name="Kim Y."/>
            <person name="Han B.K."/>
            <person name="Kim H."/>
            <person name="Kim D."/>
        </authorList>
    </citation>
    <scope>NUCLEOTIDE SEQUENCE [LARGE SCALE GENOMIC DNA]</scope>
</reference>